<name>C8WSQ2_ALIAD</name>
<dbReference type="EMBL" id="CP001727">
    <property type="protein sequence ID" value="ACV57558.1"/>
    <property type="molecule type" value="Genomic_DNA"/>
</dbReference>
<organism evidence="1 2">
    <name type="scientific">Alicyclobacillus acidocaldarius subsp. acidocaldarius (strain ATCC 27009 / DSM 446 / BCRC 14685 / JCM 5260 / KCTC 1825 / NBRC 15652 / NCIMB 11725 / NRRL B-14509 / 104-IA)</name>
    <name type="common">Bacillus acidocaldarius</name>
    <dbReference type="NCBI Taxonomy" id="521098"/>
    <lineage>
        <taxon>Bacteria</taxon>
        <taxon>Bacillati</taxon>
        <taxon>Bacillota</taxon>
        <taxon>Bacilli</taxon>
        <taxon>Bacillales</taxon>
        <taxon>Alicyclobacillaceae</taxon>
        <taxon>Alicyclobacillus</taxon>
    </lineage>
</organism>
<proteinExistence type="predicted"/>
<evidence type="ECO:0000313" key="2">
    <source>
        <dbReference type="Proteomes" id="UP000001917"/>
    </source>
</evidence>
<accession>C8WSQ2</accession>
<dbReference type="STRING" id="521098.Aaci_0500"/>
<dbReference type="Proteomes" id="UP000001917">
    <property type="component" value="Chromosome"/>
</dbReference>
<reference evidence="2" key="1">
    <citation type="submission" date="2009-09" db="EMBL/GenBank/DDBJ databases">
        <title>The complete chromosome of Alicyclobacillus acidocaldarius subsp. acidocaldarius DSM 446.</title>
        <authorList>
            <consortium name="US DOE Joint Genome Institute (JGI-PGF)"/>
            <person name="Lucas S."/>
            <person name="Copeland A."/>
            <person name="Lapidus A."/>
            <person name="Glavina del Rio T."/>
            <person name="Dalin E."/>
            <person name="Tice H."/>
            <person name="Bruce D."/>
            <person name="Goodwin L."/>
            <person name="Pitluck S."/>
            <person name="Kyrpides N."/>
            <person name="Mavromatis K."/>
            <person name="Ivanova N."/>
            <person name="Ovchinnikova G."/>
            <person name="Chertkov O."/>
            <person name="Sims D."/>
            <person name="Brettin T."/>
            <person name="Detter J.C."/>
            <person name="Han C."/>
            <person name="Larimer F."/>
            <person name="Land M."/>
            <person name="Hauser L."/>
            <person name="Markowitz V."/>
            <person name="Cheng J.-F."/>
            <person name="Hugenholtz P."/>
            <person name="Woyke T."/>
            <person name="Wu D."/>
            <person name="Pukall R."/>
            <person name="Klenk H.-P."/>
            <person name="Eisen J.A."/>
        </authorList>
    </citation>
    <scope>NUCLEOTIDE SEQUENCE [LARGE SCALE GENOMIC DNA]</scope>
    <source>
        <strain evidence="2">ATCC 27009 / DSM 446 / BCRC 14685 / JCM 5260 / KCTC 1825 / NBRC 15652 / NCIMB 11725 / NRRL B-14509 / 104-IA</strain>
    </source>
</reference>
<protein>
    <submittedName>
        <fullName evidence="1">Uncharacterized protein</fullName>
    </submittedName>
</protein>
<keyword evidence="2" id="KW-1185">Reference proteome</keyword>
<gene>
    <name evidence="1" type="ordered locus">Aaci_0500</name>
</gene>
<evidence type="ECO:0000313" key="1">
    <source>
        <dbReference type="EMBL" id="ACV57558.1"/>
    </source>
</evidence>
<dbReference type="RefSeq" id="WP_012809923.1">
    <property type="nucleotide sequence ID" value="NC_013205.1"/>
</dbReference>
<dbReference type="HOGENOM" id="CLU_1318673_0_0_9"/>
<dbReference type="AlphaFoldDB" id="C8WSQ2"/>
<dbReference type="KEGG" id="aac:Aaci_0500"/>
<sequence>MTESKVMEGRICDPDVMLILTSPERTVELSDFVAQRNWVRGYGQEDSFPTPESAIECLRNEDVIGWRVFWLGLLLRCLLHHSSEIRDFVHERFPQDWVSVVEKADISGWYPAIHRNFEEASDLLDTIDEHLTAIDQWVFIAYDGLEVFDVAGSYMPIRALIGFWFDRLRRWQRLRAKIFLRSDLFSIGRLNFPDASKLFGHLVRLDEC</sequence>
<reference evidence="1 2" key="2">
    <citation type="journal article" date="2010" name="Stand. Genomic Sci.">
        <title>Complete genome sequence of Alicyclobacillus acidocaldarius type strain (104-IA).</title>
        <authorList>
            <person name="Mavromatis K."/>
            <person name="Sikorski J."/>
            <person name="Lapidus A."/>
            <person name="Glavina Del Rio T."/>
            <person name="Copeland A."/>
            <person name="Tice H."/>
            <person name="Cheng J.F."/>
            <person name="Lucas S."/>
            <person name="Chen F."/>
            <person name="Nolan M."/>
            <person name="Bruce D."/>
            <person name="Goodwin L."/>
            <person name="Pitluck S."/>
            <person name="Ivanova N."/>
            <person name="Ovchinnikova G."/>
            <person name="Pati A."/>
            <person name="Chen A."/>
            <person name="Palaniappan K."/>
            <person name="Land M."/>
            <person name="Hauser L."/>
            <person name="Chang Y.J."/>
            <person name="Jeffries C.D."/>
            <person name="Chain P."/>
            <person name="Meincke L."/>
            <person name="Sims D."/>
            <person name="Chertkov O."/>
            <person name="Han C."/>
            <person name="Brettin T."/>
            <person name="Detter J.C."/>
            <person name="Wahrenburg C."/>
            <person name="Rohde M."/>
            <person name="Pukall R."/>
            <person name="Goker M."/>
            <person name="Bristow J."/>
            <person name="Eisen J.A."/>
            <person name="Markowitz V."/>
            <person name="Hugenholtz P."/>
            <person name="Klenk H.P."/>
            <person name="Kyrpides N.C."/>
        </authorList>
    </citation>
    <scope>NUCLEOTIDE SEQUENCE [LARGE SCALE GENOMIC DNA]</scope>
    <source>
        <strain evidence="2">ATCC 27009 / DSM 446 / BCRC 14685 / JCM 5260 / KCTC 1825 / NBRC 15652 / NCIMB 11725 / NRRL B-14509 / 104-IA</strain>
    </source>
</reference>
<dbReference type="eggNOG" id="ENOG502ZVS3">
    <property type="taxonomic scope" value="Bacteria"/>
</dbReference>